<reference evidence="1 2" key="1">
    <citation type="submission" date="2014-04" db="EMBL/GenBank/DDBJ databases">
        <authorList>
            <consortium name="DOE Joint Genome Institute"/>
            <person name="Kuo A."/>
            <person name="Tarkka M."/>
            <person name="Buscot F."/>
            <person name="Kohler A."/>
            <person name="Nagy L.G."/>
            <person name="Floudas D."/>
            <person name="Copeland A."/>
            <person name="Barry K.W."/>
            <person name="Cichocki N."/>
            <person name="Veneault-Fourrey C."/>
            <person name="LaButti K."/>
            <person name="Lindquist E.A."/>
            <person name="Lipzen A."/>
            <person name="Lundell T."/>
            <person name="Morin E."/>
            <person name="Murat C."/>
            <person name="Sun H."/>
            <person name="Tunlid A."/>
            <person name="Henrissat B."/>
            <person name="Grigoriev I.V."/>
            <person name="Hibbett D.S."/>
            <person name="Martin F."/>
            <person name="Nordberg H.P."/>
            <person name="Cantor M.N."/>
            <person name="Hua S.X."/>
        </authorList>
    </citation>
    <scope>NUCLEOTIDE SEQUENCE [LARGE SCALE GENOMIC DNA]</scope>
    <source>
        <strain evidence="1 2">F 1598</strain>
    </source>
</reference>
<organism evidence="1 2">
    <name type="scientific">Piloderma croceum (strain F 1598)</name>
    <dbReference type="NCBI Taxonomy" id="765440"/>
    <lineage>
        <taxon>Eukaryota</taxon>
        <taxon>Fungi</taxon>
        <taxon>Dikarya</taxon>
        <taxon>Basidiomycota</taxon>
        <taxon>Agaricomycotina</taxon>
        <taxon>Agaricomycetes</taxon>
        <taxon>Agaricomycetidae</taxon>
        <taxon>Atheliales</taxon>
        <taxon>Atheliaceae</taxon>
        <taxon>Piloderma</taxon>
    </lineage>
</organism>
<keyword evidence="2" id="KW-1185">Reference proteome</keyword>
<proteinExistence type="predicted"/>
<dbReference type="InParanoid" id="A0A0C3FEX0"/>
<dbReference type="AlphaFoldDB" id="A0A0C3FEX0"/>
<name>A0A0C3FEX0_PILCF</name>
<dbReference type="Proteomes" id="UP000054166">
    <property type="component" value="Unassembled WGS sequence"/>
</dbReference>
<gene>
    <name evidence="1" type="ORF">PILCRDRAFT_90531</name>
</gene>
<evidence type="ECO:0000313" key="2">
    <source>
        <dbReference type="Proteomes" id="UP000054166"/>
    </source>
</evidence>
<dbReference type="HOGENOM" id="CLU_1090356_0_0_1"/>
<reference evidence="2" key="2">
    <citation type="submission" date="2015-01" db="EMBL/GenBank/DDBJ databases">
        <title>Evolutionary Origins and Diversification of the Mycorrhizal Mutualists.</title>
        <authorList>
            <consortium name="DOE Joint Genome Institute"/>
            <consortium name="Mycorrhizal Genomics Consortium"/>
            <person name="Kohler A."/>
            <person name="Kuo A."/>
            <person name="Nagy L.G."/>
            <person name="Floudas D."/>
            <person name="Copeland A."/>
            <person name="Barry K.W."/>
            <person name="Cichocki N."/>
            <person name="Veneault-Fourrey C."/>
            <person name="LaButti K."/>
            <person name="Lindquist E.A."/>
            <person name="Lipzen A."/>
            <person name="Lundell T."/>
            <person name="Morin E."/>
            <person name="Murat C."/>
            <person name="Riley R."/>
            <person name="Ohm R."/>
            <person name="Sun H."/>
            <person name="Tunlid A."/>
            <person name="Henrissat B."/>
            <person name="Grigoriev I.V."/>
            <person name="Hibbett D.S."/>
            <person name="Martin F."/>
        </authorList>
    </citation>
    <scope>NUCLEOTIDE SEQUENCE [LARGE SCALE GENOMIC DNA]</scope>
    <source>
        <strain evidence="2">F 1598</strain>
    </source>
</reference>
<dbReference type="EMBL" id="KN833015">
    <property type="protein sequence ID" value="KIM78559.1"/>
    <property type="molecule type" value="Genomic_DNA"/>
</dbReference>
<evidence type="ECO:0000313" key="1">
    <source>
        <dbReference type="EMBL" id="KIM78559.1"/>
    </source>
</evidence>
<sequence>MTCKDSEDWLEMQEKIAKIIPTVPIAIGKRSKASLAHLHNLSKAPLRSYKAAVEDALDSDADDADYIVNDDTGSINDTCSDTEGDDGLNGIRGGFFALEDDLDSVNGSNLEGMDLDDDEEVKIKNDAALLTFSTVPQQAQQTAVAAEKKKWGQRKRPKCYAGNSNRTLQRCALKWRKLESDTFTCGKKQPVYVHKNLIQAMSMWGIGDLVNAHHYPVKQSHLWSLVCNHYGIIDPTLIIPKEIADPEDVPKNEHM</sequence>
<protein>
    <submittedName>
        <fullName evidence="1">Uncharacterized protein</fullName>
    </submittedName>
</protein>
<accession>A0A0C3FEX0</accession>